<proteinExistence type="predicted"/>
<keyword evidence="1 4" id="KW-0732">Signal</keyword>
<accession>A0A8M1Q1N1</accession>
<dbReference type="AlphaFoldDB" id="A0A0R4IBI5"/>
<reference evidence="4" key="6">
    <citation type="submission" date="2025-04" db="UniProtKB">
        <authorList>
            <consortium name="RefSeq"/>
        </authorList>
    </citation>
    <scope>IDENTIFICATION</scope>
    <source>
        <strain evidence="4">Tuebingen</strain>
    </source>
</reference>
<feature type="signal peptide" evidence="1">
    <location>
        <begin position="1"/>
        <end position="22"/>
    </location>
</feature>
<evidence type="ECO:0000313" key="3">
    <source>
        <dbReference type="Proteomes" id="UP000000437"/>
    </source>
</evidence>
<dbReference type="Proteomes" id="UP000000437">
    <property type="component" value="Chromosome 16"/>
</dbReference>
<dbReference type="Bgee" id="ENSDARG00000103199">
    <property type="expression patterns" value="Expressed in pharyngeal gill and 15 other cell types or tissues"/>
</dbReference>
<dbReference type="GeneID" id="797677"/>
<dbReference type="GeneTree" id="ENSGT01060000253458"/>
<reference evidence="4" key="2">
    <citation type="journal article" date="2012" name="BMC Dev. Biol.">
        <title>Transcriptional signature of accessory cells in the lateral line, using the Tnk1bp1:EGFP transgenic zebrafish line.</title>
        <authorList>
            <person name="Behra M."/>
            <person name="Gallardo V.E."/>
            <person name="Bradsher J."/>
            <person name="Torrado A."/>
            <person name="Elkahloun A."/>
            <person name="Idol J."/>
            <person name="Sheehy J."/>
            <person name="Zonies S."/>
            <person name="Xu L."/>
            <person name="Shaw K.M."/>
            <person name="Satou C."/>
            <person name="Higashijima S."/>
            <person name="Weinstein B.M."/>
            <person name="Burgess S.M."/>
        </authorList>
    </citation>
    <scope>NUCLEOTIDE SEQUENCE</scope>
    <source>
        <strain evidence="4">Tuebingen</strain>
    </source>
</reference>
<dbReference type="OMA" id="PMVTQQW"/>
<reference evidence="4" key="1">
    <citation type="journal article" date="2010" name="Toxicol. Sci.">
        <title>Methyl mercury suppresses the formation of the tail primordium in developing zebrafish embryos.</title>
        <authorList>
            <person name="Yang L."/>
            <person name="Ho N.Y."/>
            <person name="Muller F."/>
            <person name="Strahle U."/>
        </authorList>
    </citation>
    <scope>NUCLEOTIDE SEQUENCE</scope>
    <source>
        <strain evidence="4">Tuebingen</strain>
    </source>
</reference>
<evidence type="ECO:0000313" key="4">
    <source>
        <dbReference type="RefSeq" id="NP_001373287.1"/>
    </source>
</evidence>
<sequence length="110" mass="12383">MAQFVQLAAVLSLCLLAAVVNAQDNGPVQNTYGEQVCTHYTDSGNILLDGTRFFDLMRFEFGGDIQTLTPMVTQQWMQDADTDHDNRLNFVECSLVVQRVHESVHRPPQI</sequence>
<evidence type="ECO:0000313" key="2">
    <source>
        <dbReference type="Ensembl" id="ENSDARP00000131071"/>
    </source>
</evidence>
<evidence type="ECO:0000313" key="5">
    <source>
        <dbReference type="ZFIN" id="ZDB-GENE-031118-45"/>
    </source>
</evidence>
<evidence type="ECO:0000256" key="1">
    <source>
        <dbReference type="SAM" id="SignalP"/>
    </source>
</evidence>
<dbReference type="STRING" id="7955.ENSDARP00000131071"/>
<dbReference type="SUPFAM" id="SSF47473">
    <property type="entry name" value="EF-hand"/>
    <property type="match status" value="1"/>
</dbReference>
<gene>
    <name evidence="2 4 5" type="primary">si:dkey-247k7.2</name>
    <name evidence="4" type="synonym">fk35f04</name>
    <name evidence="4" type="synonym">wu:fk35f04</name>
</gene>
<feature type="chain" id="PRO_5043058543" evidence="1 4">
    <location>
        <begin position="23"/>
        <end position="110"/>
    </location>
</feature>
<name>A0A0R4IBI5_DANRE</name>
<reference evidence="2 3" key="4">
    <citation type="journal article" date="2013" name="Nature">
        <title>The zebrafish reference genome sequence and its relationship to the human genome.</title>
        <authorList>
            <consortium name="Genome Reference Consortium Zebrafish"/>
            <person name="Howe K."/>
            <person name="Clark M.D."/>
            <person name="Torroja C.F."/>
            <person name="Torrance J."/>
            <person name="Berthelot C."/>
            <person name="Muffato M."/>
            <person name="Collins J.E."/>
            <person name="Humphray S."/>
            <person name="McLaren K."/>
            <person name="Matthews L."/>
            <person name="McLaren S."/>
            <person name="Sealy I."/>
            <person name="Caccamo M."/>
            <person name="Churcher C."/>
            <person name="Scott C."/>
            <person name="Barrett J.C."/>
            <person name="Koch R."/>
            <person name="Rauch G.J."/>
            <person name="White S."/>
            <person name="Chow W."/>
            <person name="Kilian B."/>
            <person name="Quintais L.T."/>
            <person name="Guerra-Assuncao J.A."/>
            <person name="Zhou Y."/>
            <person name="Gu Y."/>
            <person name="Yen J."/>
            <person name="Vogel J.H."/>
            <person name="Eyre T."/>
            <person name="Redmond S."/>
            <person name="Banerjee R."/>
            <person name="Chi J."/>
            <person name="Fu B."/>
            <person name="Langley E."/>
            <person name="Maguire S.F."/>
            <person name="Laird G.K."/>
            <person name="Lloyd D."/>
            <person name="Kenyon E."/>
            <person name="Donaldson S."/>
            <person name="Sehra H."/>
            <person name="Almeida-King J."/>
            <person name="Loveland J."/>
            <person name="Trevanion S."/>
            <person name="Jones M."/>
            <person name="Quail M."/>
            <person name="Willey D."/>
            <person name="Hunt A."/>
            <person name="Burton J."/>
            <person name="Sims S."/>
            <person name="McLay K."/>
            <person name="Plumb B."/>
            <person name="Davis J."/>
            <person name="Clee C."/>
            <person name="Oliver K."/>
            <person name="Clark R."/>
            <person name="Riddle C."/>
            <person name="Elliot D."/>
            <person name="Eliott D."/>
            <person name="Threadgold G."/>
            <person name="Harden G."/>
            <person name="Ware D."/>
            <person name="Begum S."/>
            <person name="Mortimore B."/>
            <person name="Mortimer B."/>
            <person name="Kerry G."/>
            <person name="Heath P."/>
            <person name="Phillimore B."/>
            <person name="Tracey A."/>
            <person name="Corby N."/>
            <person name="Dunn M."/>
            <person name="Johnson C."/>
            <person name="Wood J."/>
            <person name="Clark S."/>
            <person name="Pelan S."/>
            <person name="Griffiths G."/>
            <person name="Smith M."/>
            <person name="Glithero R."/>
            <person name="Howden P."/>
            <person name="Barker N."/>
            <person name="Lloyd C."/>
            <person name="Stevens C."/>
            <person name="Harley J."/>
            <person name="Holt K."/>
            <person name="Panagiotidis G."/>
            <person name="Lovell J."/>
            <person name="Beasley H."/>
            <person name="Henderson C."/>
            <person name="Gordon D."/>
            <person name="Auger K."/>
            <person name="Wright D."/>
            <person name="Collins J."/>
            <person name="Raisen C."/>
            <person name="Dyer L."/>
            <person name="Leung K."/>
            <person name="Robertson L."/>
            <person name="Ambridge K."/>
            <person name="Leongamornlert D."/>
            <person name="McGuire S."/>
            <person name="Gilderthorp R."/>
            <person name="Griffiths C."/>
            <person name="Manthravadi D."/>
            <person name="Nichol S."/>
            <person name="Barker G."/>
            <person name="Whitehead S."/>
            <person name="Kay M."/>
            <person name="Brown J."/>
            <person name="Murnane C."/>
            <person name="Gray E."/>
            <person name="Humphries M."/>
            <person name="Sycamore N."/>
            <person name="Barker D."/>
            <person name="Saunders D."/>
            <person name="Wallis J."/>
            <person name="Babbage A."/>
            <person name="Hammond S."/>
            <person name="Mashreghi-Mohammadi M."/>
            <person name="Barr L."/>
            <person name="Martin S."/>
            <person name="Wray P."/>
            <person name="Ellington A."/>
            <person name="Matthews N."/>
            <person name="Ellwood M."/>
            <person name="Woodmansey R."/>
            <person name="Clark G."/>
            <person name="Cooper J."/>
            <person name="Cooper J."/>
            <person name="Tromans A."/>
            <person name="Grafham D."/>
            <person name="Skuce C."/>
            <person name="Pandian R."/>
            <person name="Andrews R."/>
            <person name="Harrison E."/>
            <person name="Kimberley A."/>
            <person name="Garnett J."/>
            <person name="Fosker N."/>
            <person name="Hall R."/>
            <person name="Garner P."/>
            <person name="Kelly D."/>
            <person name="Bird C."/>
            <person name="Palmer S."/>
            <person name="Gehring I."/>
            <person name="Berger A."/>
            <person name="Dooley C.M."/>
            <person name="Ersan-Urun Z."/>
            <person name="Eser C."/>
            <person name="Geiger H."/>
            <person name="Geisler M."/>
            <person name="Karotki L."/>
            <person name="Kirn A."/>
            <person name="Konantz J."/>
            <person name="Konantz M."/>
            <person name="Oberlander M."/>
            <person name="Rudolph-Geiger S."/>
            <person name="Teucke M."/>
            <person name="Lanz C."/>
            <person name="Raddatz G."/>
            <person name="Osoegawa K."/>
            <person name="Zhu B."/>
            <person name="Rapp A."/>
            <person name="Widaa S."/>
            <person name="Langford C."/>
            <person name="Yang F."/>
            <person name="Schuster S.C."/>
            <person name="Carter N.P."/>
            <person name="Harrow J."/>
            <person name="Ning Z."/>
            <person name="Herrero J."/>
            <person name="Searle S.M."/>
            <person name="Enright A."/>
            <person name="Geisler R."/>
            <person name="Plasterk R.H."/>
            <person name="Lee C."/>
            <person name="Westerfield M."/>
            <person name="de Jong P.J."/>
            <person name="Zon L.I."/>
            <person name="Postlethwait J.H."/>
            <person name="Nusslein-Volhard C."/>
            <person name="Hubbard T.J."/>
            <person name="Roest Crollius H."/>
            <person name="Rogers J."/>
            <person name="Stemple D.L."/>
        </authorList>
    </citation>
    <scope>NUCLEOTIDE SEQUENCE [LARGE SCALE GENOMIC DNA]</scope>
    <source>
        <strain evidence="2 3">Tuebingen</strain>
    </source>
</reference>
<reference evidence="4" key="3">
    <citation type="journal article" date="2013" name="Environ. Sci. Technol.">
        <title>Gene responses in the central nervous system of zebrafish embryos exposed to the neurotoxicant methyl mercury.</title>
        <authorList>
            <person name="Ho N.Y."/>
            <person name="Yang L."/>
            <person name="Legradi J."/>
            <person name="Armant O."/>
            <person name="Takamiya M."/>
            <person name="Rastegar S."/>
            <person name="Strahle U."/>
        </authorList>
    </citation>
    <scope>NUCLEOTIDE SEQUENCE</scope>
    <source>
        <strain evidence="4">Tuebingen</strain>
    </source>
</reference>
<dbReference type="RefSeq" id="NP_001373287.1">
    <property type="nucleotide sequence ID" value="NM_001386358.1"/>
</dbReference>
<protein>
    <submittedName>
        <fullName evidence="2">Si:dkey-247k7.2</fullName>
    </submittedName>
    <submittedName>
        <fullName evidence="4">Uncharacterized protein LOC797677 precursor</fullName>
    </submittedName>
</protein>
<dbReference type="Ensembl" id="ENSDART00000160546.2">
    <property type="protein sequence ID" value="ENSDARP00000131071.1"/>
    <property type="gene ID" value="ENSDARG00000103199.2"/>
</dbReference>
<dbReference type="KEGG" id="dre:797677"/>
<reference evidence="2" key="5">
    <citation type="submission" date="2015-11" db="UniProtKB">
        <authorList>
            <consortium name="Ensembl"/>
        </authorList>
    </citation>
    <scope>IDENTIFICATION</scope>
    <source>
        <strain evidence="2">Tuebingen</strain>
    </source>
</reference>
<keyword evidence="3" id="KW-1185">Reference proteome</keyword>
<dbReference type="OrthoDB" id="8763662at2759"/>
<dbReference type="SMR" id="A0A0R4IBI5"/>
<accession>A0A0R4IBI5</accession>
<dbReference type="AGR" id="ZFIN:ZDB-GENE-031118-45"/>
<organism evidence="2">
    <name type="scientific">Danio rerio</name>
    <name type="common">Zebrafish</name>
    <name type="synonym">Brachydanio rerio</name>
    <dbReference type="NCBI Taxonomy" id="7955"/>
    <lineage>
        <taxon>Eukaryota</taxon>
        <taxon>Metazoa</taxon>
        <taxon>Chordata</taxon>
        <taxon>Craniata</taxon>
        <taxon>Vertebrata</taxon>
        <taxon>Euteleostomi</taxon>
        <taxon>Actinopterygii</taxon>
        <taxon>Neopterygii</taxon>
        <taxon>Teleostei</taxon>
        <taxon>Ostariophysi</taxon>
        <taxon>Cypriniformes</taxon>
        <taxon>Danionidae</taxon>
        <taxon>Danioninae</taxon>
        <taxon>Danio</taxon>
    </lineage>
</organism>
<dbReference type="Gene3D" id="1.10.238.10">
    <property type="entry name" value="EF-hand"/>
    <property type="match status" value="1"/>
</dbReference>
<dbReference type="InterPro" id="IPR011992">
    <property type="entry name" value="EF-hand-dom_pair"/>
</dbReference>
<dbReference type="ZFIN" id="ZDB-GENE-031118-45">
    <property type="gene designation" value="si:dkey-247k7.2"/>
</dbReference>
<dbReference type="EMBL" id="CT030031">
    <property type="status" value="NOT_ANNOTATED_CDS"/>
    <property type="molecule type" value="Genomic_DNA"/>
</dbReference>